<dbReference type="RefSeq" id="WP_184538920.1">
    <property type="nucleotide sequence ID" value="NZ_JACHJW010000001.1"/>
</dbReference>
<name>A0A7W7SX32_9ACTN</name>
<comment type="caution">
    <text evidence="1">The sequence shown here is derived from an EMBL/GenBank/DDBJ whole genome shotgun (WGS) entry which is preliminary data.</text>
</comment>
<reference evidence="1 2" key="1">
    <citation type="submission" date="2020-08" db="EMBL/GenBank/DDBJ databases">
        <title>Sequencing the genomes of 1000 actinobacteria strains.</title>
        <authorList>
            <person name="Klenk H.-P."/>
        </authorList>
    </citation>
    <scope>NUCLEOTIDE SEQUENCE [LARGE SCALE GENOMIC DNA]</scope>
    <source>
        <strain evidence="1 2">DSM 45886</strain>
    </source>
</reference>
<keyword evidence="2" id="KW-1185">Reference proteome</keyword>
<dbReference type="Gene3D" id="3.40.50.300">
    <property type="entry name" value="P-loop containing nucleotide triphosphate hydrolases"/>
    <property type="match status" value="1"/>
</dbReference>
<organism evidence="1 2">
    <name type="scientific">Micromonospora polyrhachis</name>
    <dbReference type="NCBI Taxonomy" id="1282883"/>
    <lineage>
        <taxon>Bacteria</taxon>
        <taxon>Bacillati</taxon>
        <taxon>Actinomycetota</taxon>
        <taxon>Actinomycetes</taxon>
        <taxon>Micromonosporales</taxon>
        <taxon>Micromonosporaceae</taxon>
        <taxon>Micromonospora</taxon>
    </lineage>
</organism>
<protein>
    <submittedName>
        <fullName evidence="1">Mrp family chromosome partitioning ATPase</fullName>
    </submittedName>
</protein>
<evidence type="ECO:0000313" key="1">
    <source>
        <dbReference type="EMBL" id="MBB4962590.1"/>
    </source>
</evidence>
<evidence type="ECO:0000313" key="2">
    <source>
        <dbReference type="Proteomes" id="UP000578819"/>
    </source>
</evidence>
<dbReference type="Proteomes" id="UP000578819">
    <property type="component" value="Unassembled WGS sequence"/>
</dbReference>
<proteinExistence type="predicted"/>
<dbReference type="EMBL" id="JACHJW010000001">
    <property type="protein sequence ID" value="MBB4962590.1"/>
    <property type="molecule type" value="Genomic_DNA"/>
</dbReference>
<gene>
    <name evidence="1" type="ORF">FHR38_006323</name>
</gene>
<accession>A0A7W7SX32</accession>
<dbReference type="AlphaFoldDB" id="A0A7W7SX32"/>
<dbReference type="InterPro" id="IPR027417">
    <property type="entry name" value="P-loop_NTPase"/>
</dbReference>
<sequence length="200" mass="21377">MKRWFPDPGDIAAERAAAERLRQLPATPRVVAVCSGAGGVGVTTVGTGIAATLGTLWPDRVAYVGLAATPSLSGVHVVTAPLWTDQVDLAEVTRLTERFTVLLLDIGAYADPTARALLGLADRLLIVTDQAGRGVERVLARVAEAGPATRTTVIVGRDTENRDHLCLPHDKALRKLDAEILDRVRPATRRAYLTIAAWCL</sequence>
<dbReference type="SUPFAM" id="SSF52540">
    <property type="entry name" value="P-loop containing nucleoside triphosphate hydrolases"/>
    <property type="match status" value="1"/>
</dbReference>